<keyword evidence="3" id="KW-1185">Reference proteome</keyword>
<reference evidence="2" key="1">
    <citation type="submission" date="2023-10" db="EMBL/GenBank/DDBJ databases">
        <authorList>
            <person name="Chen Y."/>
            <person name="Shah S."/>
            <person name="Dougan E. K."/>
            <person name="Thang M."/>
            <person name="Chan C."/>
        </authorList>
    </citation>
    <scope>NUCLEOTIDE SEQUENCE [LARGE SCALE GENOMIC DNA]</scope>
</reference>
<dbReference type="Proteomes" id="UP001189429">
    <property type="component" value="Unassembled WGS sequence"/>
</dbReference>
<accession>A0ABN9P8N0</accession>
<name>A0ABN9P8N0_9DINO</name>
<organism evidence="2 3">
    <name type="scientific">Prorocentrum cordatum</name>
    <dbReference type="NCBI Taxonomy" id="2364126"/>
    <lineage>
        <taxon>Eukaryota</taxon>
        <taxon>Sar</taxon>
        <taxon>Alveolata</taxon>
        <taxon>Dinophyceae</taxon>
        <taxon>Prorocentrales</taxon>
        <taxon>Prorocentraceae</taxon>
        <taxon>Prorocentrum</taxon>
    </lineage>
</organism>
<feature type="region of interest" description="Disordered" evidence="1">
    <location>
        <begin position="1"/>
        <end position="39"/>
    </location>
</feature>
<evidence type="ECO:0000313" key="3">
    <source>
        <dbReference type="Proteomes" id="UP001189429"/>
    </source>
</evidence>
<dbReference type="EMBL" id="CAUYUJ010000170">
    <property type="protein sequence ID" value="CAK0789099.1"/>
    <property type="molecule type" value="Genomic_DNA"/>
</dbReference>
<comment type="caution">
    <text evidence="2">The sequence shown here is derived from an EMBL/GenBank/DDBJ whole genome shotgun (WGS) entry which is preliminary data.</text>
</comment>
<proteinExistence type="predicted"/>
<sequence>MAEGDLPHPSRQRSAAQRPAESLANLPVALGGEPGGKGVAVQHAPQRLAAARLDLRLARAKTSRIEALRGGGQAEGNRFASEAQRAQVVHVSALGAAAGHSAVAGPRSLTRCSWLSSGVEQIAAPPSSRQK</sequence>
<gene>
    <name evidence="2" type="ORF">PCOR1329_LOCUS768</name>
</gene>
<evidence type="ECO:0000256" key="1">
    <source>
        <dbReference type="SAM" id="MobiDB-lite"/>
    </source>
</evidence>
<evidence type="ECO:0000313" key="2">
    <source>
        <dbReference type="EMBL" id="CAK0789099.1"/>
    </source>
</evidence>
<protein>
    <submittedName>
        <fullName evidence="2">Uncharacterized protein</fullName>
    </submittedName>
</protein>